<evidence type="ECO:0000256" key="5">
    <source>
        <dbReference type="ARBA" id="ARBA00022758"/>
    </source>
</evidence>
<evidence type="ECO:0000256" key="3">
    <source>
        <dbReference type="ARBA" id="ARBA00011486"/>
    </source>
</evidence>
<comment type="similarity">
    <text evidence="2">Belongs to the ODC antizyme family.</text>
</comment>
<dbReference type="GO" id="GO:0075523">
    <property type="term" value="P:viral translational frameshifting"/>
    <property type="evidence" value="ECO:0007669"/>
    <property type="project" value="UniProtKB-KW"/>
</dbReference>
<dbReference type="GO" id="GO:0005737">
    <property type="term" value="C:cytoplasm"/>
    <property type="evidence" value="ECO:0007669"/>
    <property type="project" value="TreeGrafter"/>
</dbReference>
<evidence type="ECO:0000256" key="4">
    <source>
        <dbReference type="ARBA" id="ARBA00017712"/>
    </source>
</evidence>
<gene>
    <name evidence="6" type="ORF">BGW38_005090</name>
</gene>
<evidence type="ECO:0000313" key="7">
    <source>
        <dbReference type="Proteomes" id="UP000780801"/>
    </source>
</evidence>
<sequence length="203" mass="21927">MPLDNFASSSPALPLQASPILAICIADEATRGTKCYVYSTCLSGSKACEHLCQDGISEETTLFVKEMKQYSSTGNKGAVHSSEQTLGMTAASAFSAAAALVDATLTITSNDAKMNTWIGFRSEGKLYLKGNGWEDMDIRESVVAALDLAEERLECDTVYLCLEKNNSSLEKLVRTLMYAGFSMVHPDVLPSADPKYLVLGMEL</sequence>
<dbReference type="Pfam" id="PF02100">
    <property type="entry name" value="ODC_AZ"/>
    <property type="match status" value="1"/>
</dbReference>
<evidence type="ECO:0000313" key="6">
    <source>
        <dbReference type="EMBL" id="KAF9578892.1"/>
    </source>
</evidence>
<organism evidence="6 7">
    <name type="scientific">Lunasporangiospora selenospora</name>
    <dbReference type="NCBI Taxonomy" id="979761"/>
    <lineage>
        <taxon>Eukaryota</taxon>
        <taxon>Fungi</taxon>
        <taxon>Fungi incertae sedis</taxon>
        <taxon>Mucoromycota</taxon>
        <taxon>Mortierellomycotina</taxon>
        <taxon>Mortierellomycetes</taxon>
        <taxon>Mortierellales</taxon>
        <taxon>Mortierellaceae</taxon>
        <taxon>Lunasporangiospora</taxon>
    </lineage>
</organism>
<keyword evidence="5" id="KW-0688">Ribosomal frameshifting</keyword>
<comment type="caution">
    <text evidence="6">The sequence shown here is derived from an EMBL/GenBank/DDBJ whole genome shotgun (WGS) entry which is preliminary data.</text>
</comment>
<dbReference type="GO" id="GO:0045732">
    <property type="term" value="P:positive regulation of protein catabolic process"/>
    <property type="evidence" value="ECO:0007669"/>
    <property type="project" value="TreeGrafter"/>
</dbReference>
<dbReference type="AlphaFoldDB" id="A0A9P6KBR2"/>
<dbReference type="OrthoDB" id="5959761at2759"/>
<evidence type="ECO:0000256" key="1">
    <source>
        <dbReference type="ARBA" id="ARBA00002307"/>
    </source>
</evidence>
<evidence type="ECO:0000256" key="2">
    <source>
        <dbReference type="ARBA" id="ARBA00008796"/>
    </source>
</evidence>
<dbReference type="InterPro" id="IPR002993">
    <property type="entry name" value="ODC_AZ"/>
</dbReference>
<dbReference type="InterPro" id="IPR016181">
    <property type="entry name" value="Acyl_CoA_acyltransferase"/>
</dbReference>
<name>A0A9P6KBR2_9FUNG</name>
<dbReference type="Gene3D" id="3.40.630.60">
    <property type="match status" value="1"/>
</dbReference>
<reference evidence="6" key="1">
    <citation type="journal article" date="2020" name="Fungal Divers.">
        <title>Resolving the Mortierellaceae phylogeny through synthesis of multi-gene phylogenetics and phylogenomics.</title>
        <authorList>
            <person name="Vandepol N."/>
            <person name="Liber J."/>
            <person name="Desiro A."/>
            <person name="Na H."/>
            <person name="Kennedy M."/>
            <person name="Barry K."/>
            <person name="Grigoriev I.V."/>
            <person name="Miller A.N."/>
            <person name="O'Donnell K."/>
            <person name="Stajich J.E."/>
            <person name="Bonito G."/>
        </authorList>
    </citation>
    <scope>NUCLEOTIDE SEQUENCE</scope>
    <source>
        <strain evidence="6">KOD1015</strain>
    </source>
</reference>
<keyword evidence="7" id="KW-1185">Reference proteome</keyword>
<dbReference type="GO" id="GO:0008073">
    <property type="term" value="F:ornithine decarboxylase inhibitor activity"/>
    <property type="evidence" value="ECO:0007669"/>
    <property type="project" value="InterPro"/>
</dbReference>
<accession>A0A9P6KBR2</accession>
<comment type="function">
    <text evidence="1">Ornithine decarboxylase (ODC) antizyme protein that negatively regulates ODC activity and intracellular polyamine biosynthesis in response to increased intracellular polyamine levels. Binds to ODC monomers, inhibiting the assembly of the functional ODC homodimer, and targets the monomers for ubiquitin-independent proteolytic destruction by the 26S proteasome.</text>
</comment>
<dbReference type="GO" id="GO:0005634">
    <property type="term" value="C:nucleus"/>
    <property type="evidence" value="ECO:0007669"/>
    <property type="project" value="TreeGrafter"/>
</dbReference>
<dbReference type="SUPFAM" id="SSF55729">
    <property type="entry name" value="Acyl-CoA N-acyltransferases (Nat)"/>
    <property type="match status" value="1"/>
</dbReference>
<dbReference type="EMBL" id="JAABOA010003223">
    <property type="protein sequence ID" value="KAF9578892.1"/>
    <property type="molecule type" value="Genomic_DNA"/>
</dbReference>
<protein>
    <recommendedName>
        <fullName evidence="4">Ornithine decarboxylase antizyme</fullName>
    </recommendedName>
</protein>
<comment type="subunit">
    <text evidence="3">Interacts with ODC and thereby sterically blocks ODC homodimerization.</text>
</comment>
<dbReference type="Proteomes" id="UP000780801">
    <property type="component" value="Unassembled WGS sequence"/>
</dbReference>
<dbReference type="PANTHER" id="PTHR10279">
    <property type="entry name" value="ORNITHINE DECARBOXYLASE ANTIZYME"/>
    <property type="match status" value="1"/>
</dbReference>
<proteinExistence type="inferred from homology"/>
<dbReference type="PANTHER" id="PTHR10279:SF10">
    <property type="entry name" value="ORNITHINE DECARBOXYLASE ANTIZYME"/>
    <property type="match status" value="1"/>
</dbReference>
<dbReference type="InterPro" id="IPR038581">
    <property type="entry name" value="ODC_AZ_sf"/>
</dbReference>